<keyword evidence="3 4" id="KW-0326">Glycosidase</keyword>
<dbReference type="GO" id="GO:0006080">
    <property type="term" value="P:substituted mannan metabolic process"/>
    <property type="evidence" value="ECO:0007669"/>
    <property type="project" value="InterPro"/>
</dbReference>
<dbReference type="OrthoDB" id="428177at2759"/>
<dbReference type="InterPro" id="IPR017853">
    <property type="entry name" value="GH"/>
</dbReference>
<dbReference type="InterPro" id="IPR022790">
    <property type="entry name" value="GH26_dom"/>
</dbReference>
<keyword evidence="8" id="KW-1185">Reference proteome</keyword>
<evidence type="ECO:0000256" key="5">
    <source>
        <dbReference type="SAM" id="SignalP"/>
    </source>
</evidence>
<organism evidence="7 8">
    <name type="scientific">Rhizoclosmatium globosum</name>
    <dbReference type="NCBI Taxonomy" id="329046"/>
    <lineage>
        <taxon>Eukaryota</taxon>
        <taxon>Fungi</taxon>
        <taxon>Fungi incertae sedis</taxon>
        <taxon>Chytridiomycota</taxon>
        <taxon>Chytridiomycota incertae sedis</taxon>
        <taxon>Chytridiomycetes</taxon>
        <taxon>Chytridiales</taxon>
        <taxon>Chytriomycetaceae</taxon>
        <taxon>Rhizoclosmatium</taxon>
    </lineage>
</organism>
<evidence type="ECO:0000313" key="7">
    <source>
        <dbReference type="EMBL" id="ORY39550.1"/>
    </source>
</evidence>
<evidence type="ECO:0000313" key="8">
    <source>
        <dbReference type="Proteomes" id="UP000193642"/>
    </source>
</evidence>
<reference evidence="7 8" key="1">
    <citation type="submission" date="2016-07" db="EMBL/GenBank/DDBJ databases">
        <title>Pervasive Adenine N6-methylation of Active Genes in Fungi.</title>
        <authorList>
            <consortium name="DOE Joint Genome Institute"/>
            <person name="Mondo S.J."/>
            <person name="Dannebaum R.O."/>
            <person name="Kuo R.C."/>
            <person name="Labutti K."/>
            <person name="Haridas S."/>
            <person name="Kuo A."/>
            <person name="Salamov A."/>
            <person name="Ahrendt S.R."/>
            <person name="Lipzen A."/>
            <person name="Sullivan W."/>
            <person name="Andreopoulos W.B."/>
            <person name="Clum A."/>
            <person name="Lindquist E."/>
            <person name="Daum C."/>
            <person name="Ramamoorthy G.K."/>
            <person name="Gryganskyi A."/>
            <person name="Culley D."/>
            <person name="Magnuson J.K."/>
            <person name="James T.Y."/>
            <person name="O'Malley M.A."/>
            <person name="Stajich J.E."/>
            <person name="Spatafora J.W."/>
            <person name="Visel A."/>
            <person name="Grigoriev I.V."/>
        </authorList>
    </citation>
    <scope>NUCLEOTIDE SEQUENCE [LARGE SCALE GENOMIC DNA]</scope>
    <source>
        <strain evidence="7 8">JEL800</strain>
    </source>
</reference>
<dbReference type="SUPFAM" id="SSF51445">
    <property type="entry name" value="(Trans)glycosidases"/>
    <property type="match status" value="1"/>
</dbReference>
<dbReference type="GO" id="GO:0016985">
    <property type="term" value="F:mannan endo-1,4-beta-mannosidase activity"/>
    <property type="evidence" value="ECO:0007669"/>
    <property type="project" value="InterPro"/>
</dbReference>
<feature type="active site" description="Nucleophile" evidence="4">
    <location>
        <position position="323"/>
    </location>
</feature>
<feature type="active site" description="Proton donor" evidence="4">
    <location>
        <position position="220"/>
    </location>
</feature>
<keyword evidence="5" id="KW-0732">Signal</keyword>
<dbReference type="Proteomes" id="UP000193642">
    <property type="component" value="Unassembled WGS sequence"/>
</dbReference>
<evidence type="ECO:0000259" key="6">
    <source>
        <dbReference type="PROSITE" id="PS51764"/>
    </source>
</evidence>
<dbReference type="InterPro" id="IPR000805">
    <property type="entry name" value="Glyco_hydro_26"/>
</dbReference>
<feature type="domain" description="GH26" evidence="6">
    <location>
        <begin position="73"/>
        <end position="404"/>
    </location>
</feature>
<comment type="similarity">
    <text evidence="1 4">Belongs to the glycosyl hydrolase 26 family.</text>
</comment>
<sequence>MVPVFVLLCASLAFGQAPVVPVVPGASTTTTTLDSTSTTTFVGAASSSTTASTSTTTVNPLAPVVPLVPAVAPVPTAVFPTLGPNNYFQIVPGSVPQPGYKLEIGAWLLKPDTTGSFNRRLGRNLATYQAGVSIPYNITDGVVELDPLPGHDITYIWNVTAWDDGTDASVFMTVYADQILTQAQQGFALVTDAAITALANRLAKVTEETGREVRMRWLPEMNGDWMIYGKQPADYIATWKRMFTIFRRLAPKVILVWSPNYDLPFGDETYWPGAEYVDWVGTSVYWKGYGVNAYVTKDYTANSISSVYYNFALKYNKPFVISECGGAWEIGPGTSPITGASFTTVTNQVDQATFQQSFWAGILSPDVLATFPLLRAVYIFEVAKQEEFYTDFRISAEPSVLAAWSTLVAQADAAGYIKWANKVAIKTSATASVAGATSTGAVAGAAGAASNPSTSAKASGAVGRTYFVGFGLLGLGLVVL</sequence>
<dbReference type="PROSITE" id="PS51764">
    <property type="entry name" value="GH26"/>
    <property type="match status" value="1"/>
</dbReference>
<dbReference type="AlphaFoldDB" id="A0A1Y2BXQ1"/>
<dbReference type="STRING" id="329046.A0A1Y2BXQ1"/>
<accession>A0A1Y2BXQ1</accession>
<dbReference type="Pfam" id="PF02156">
    <property type="entry name" value="Glyco_hydro_26"/>
    <property type="match status" value="1"/>
</dbReference>
<keyword evidence="2 4" id="KW-0378">Hydrolase</keyword>
<feature type="chain" id="PRO_5013186415" description="GH26 domain-containing protein" evidence="5">
    <location>
        <begin position="16"/>
        <end position="480"/>
    </location>
</feature>
<dbReference type="PANTHER" id="PTHR40079:SF4">
    <property type="entry name" value="GH26 DOMAIN-CONTAINING PROTEIN-RELATED"/>
    <property type="match status" value="1"/>
</dbReference>
<dbReference type="PANTHER" id="PTHR40079">
    <property type="entry name" value="MANNAN ENDO-1,4-BETA-MANNOSIDASE E-RELATED"/>
    <property type="match status" value="1"/>
</dbReference>
<gene>
    <name evidence="7" type="ORF">BCR33DRAFT_720013</name>
</gene>
<evidence type="ECO:0000256" key="1">
    <source>
        <dbReference type="ARBA" id="ARBA00007754"/>
    </source>
</evidence>
<feature type="signal peptide" evidence="5">
    <location>
        <begin position="1"/>
        <end position="15"/>
    </location>
</feature>
<name>A0A1Y2BXQ1_9FUNG</name>
<evidence type="ECO:0000256" key="2">
    <source>
        <dbReference type="ARBA" id="ARBA00022801"/>
    </source>
</evidence>
<protein>
    <recommendedName>
        <fullName evidence="6">GH26 domain-containing protein</fullName>
    </recommendedName>
</protein>
<proteinExistence type="inferred from homology"/>
<comment type="caution">
    <text evidence="7">The sequence shown here is derived from an EMBL/GenBank/DDBJ whole genome shotgun (WGS) entry which is preliminary data.</text>
</comment>
<evidence type="ECO:0000256" key="3">
    <source>
        <dbReference type="ARBA" id="ARBA00023295"/>
    </source>
</evidence>
<evidence type="ECO:0000256" key="4">
    <source>
        <dbReference type="PROSITE-ProRule" id="PRU01100"/>
    </source>
</evidence>
<dbReference type="EMBL" id="MCGO01000039">
    <property type="protein sequence ID" value="ORY39550.1"/>
    <property type="molecule type" value="Genomic_DNA"/>
</dbReference>
<dbReference type="Gene3D" id="3.20.20.80">
    <property type="entry name" value="Glycosidases"/>
    <property type="match status" value="1"/>
</dbReference>